<feature type="compositionally biased region" description="Low complexity" evidence="14">
    <location>
        <begin position="390"/>
        <end position="400"/>
    </location>
</feature>
<dbReference type="Proteomes" id="UP000256970">
    <property type="component" value="Unassembled WGS sequence"/>
</dbReference>
<feature type="region of interest" description="Disordered" evidence="14">
    <location>
        <begin position="1153"/>
        <end position="1176"/>
    </location>
</feature>
<dbReference type="GO" id="GO:0016020">
    <property type="term" value="C:membrane"/>
    <property type="evidence" value="ECO:0007669"/>
    <property type="project" value="UniProtKB-SubCell"/>
</dbReference>
<organism evidence="17 19">
    <name type="scientific">Tetradesmus obliquus</name>
    <name type="common">Green alga</name>
    <name type="synonym">Acutodesmus obliquus</name>
    <dbReference type="NCBI Taxonomy" id="3088"/>
    <lineage>
        <taxon>Eukaryota</taxon>
        <taxon>Viridiplantae</taxon>
        <taxon>Chlorophyta</taxon>
        <taxon>core chlorophytes</taxon>
        <taxon>Chlorophyceae</taxon>
        <taxon>CS clade</taxon>
        <taxon>Sphaeropleales</taxon>
        <taxon>Scenedesmaceae</taxon>
        <taxon>Tetradesmus</taxon>
    </lineage>
</organism>
<feature type="transmembrane region" description="Helical" evidence="15">
    <location>
        <begin position="141"/>
        <end position="162"/>
    </location>
</feature>
<feature type="transmembrane region" description="Helical" evidence="15">
    <location>
        <begin position="602"/>
        <end position="625"/>
    </location>
</feature>
<evidence type="ECO:0000256" key="13">
    <source>
        <dbReference type="PROSITE-ProRule" id="PRU00339"/>
    </source>
</evidence>
<comment type="subcellular location">
    <subcellularLocation>
        <location evidence="2">Endoplasmic reticulum</location>
    </subcellularLocation>
    <subcellularLocation>
        <location evidence="1">Membrane</location>
        <topology evidence="1">Multi-pass membrane protein</topology>
    </subcellularLocation>
</comment>
<feature type="compositionally biased region" description="Low complexity" evidence="14">
    <location>
        <begin position="553"/>
        <end position="573"/>
    </location>
</feature>
<evidence type="ECO:0000313" key="19">
    <source>
        <dbReference type="Proteomes" id="UP000256970"/>
    </source>
</evidence>
<evidence type="ECO:0000256" key="3">
    <source>
        <dbReference type="ARBA" id="ARBA00004922"/>
    </source>
</evidence>
<feature type="region of interest" description="Disordered" evidence="14">
    <location>
        <begin position="552"/>
        <end position="573"/>
    </location>
</feature>
<evidence type="ECO:0000259" key="16">
    <source>
        <dbReference type="Pfam" id="PF08409"/>
    </source>
</evidence>
<dbReference type="EMBL" id="FNXT01001291">
    <property type="protein sequence ID" value="SZX77593.1"/>
    <property type="molecule type" value="Genomic_DNA"/>
</dbReference>
<dbReference type="SUPFAM" id="SSF48452">
    <property type="entry name" value="TPR-like"/>
    <property type="match status" value="1"/>
</dbReference>
<evidence type="ECO:0000256" key="8">
    <source>
        <dbReference type="ARBA" id="ARBA00022737"/>
    </source>
</evidence>
<keyword evidence="11 15" id="KW-1133">Transmembrane helix</keyword>
<feature type="transmembrane region" description="Helical" evidence="15">
    <location>
        <begin position="517"/>
        <end position="538"/>
    </location>
</feature>
<feature type="compositionally biased region" description="Low complexity" evidence="14">
    <location>
        <begin position="1064"/>
        <end position="1082"/>
    </location>
</feature>
<feature type="compositionally biased region" description="Gly residues" evidence="14">
    <location>
        <begin position="1162"/>
        <end position="1176"/>
    </location>
</feature>
<dbReference type="GO" id="GO:0035269">
    <property type="term" value="P:protein O-linked glycosylation via mannose"/>
    <property type="evidence" value="ECO:0007669"/>
    <property type="project" value="TreeGrafter"/>
</dbReference>
<proteinExistence type="inferred from homology"/>
<dbReference type="EMBL" id="FNXT01000851">
    <property type="protein sequence ID" value="SZX68314.1"/>
    <property type="molecule type" value="Genomic_DNA"/>
</dbReference>
<feature type="transmembrane region" description="Helical" evidence="15">
    <location>
        <begin position="424"/>
        <end position="440"/>
    </location>
</feature>
<keyword evidence="19" id="KW-1185">Reference proteome</keyword>
<dbReference type="InterPro" id="IPR013618">
    <property type="entry name" value="TMTC_DUF1736"/>
</dbReference>
<keyword evidence="12 15" id="KW-0472">Membrane</keyword>
<dbReference type="InterPro" id="IPR052346">
    <property type="entry name" value="O-mannosyl-transferase_TMTC"/>
</dbReference>
<evidence type="ECO:0000256" key="11">
    <source>
        <dbReference type="ARBA" id="ARBA00022989"/>
    </source>
</evidence>
<feature type="region of interest" description="Disordered" evidence="14">
    <location>
        <begin position="110"/>
        <end position="132"/>
    </location>
</feature>
<evidence type="ECO:0000256" key="6">
    <source>
        <dbReference type="ARBA" id="ARBA00022679"/>
    </source>
</evidence>
<dbReference type="InterPro" id="IPR019734">
    <property type="entry name" value="TPR_rpt"/>
</dbReference>
<feature type="region of interest" description="Disordered" evidence="14">
    <location>
        <begin position="1059"/>
        <end position="1084"/>
    </location>
</feature>
<evidence type="ECO:0000256" key="14">
    <source>
        <dbReference type="SAM" id="MobiDB-lite"/>
    </source>
</evidence>
<dbReference type="GO" id="GO:0030968">
    <property type="term" value="P:endoplasmic reticulum unfolded protein response"/>
    <property type="evidence" value="ECO:0007669"/>
    <property type="project" value="TreeGrafter"/>
</dbReference>
<dbReference type="STRING" id="3088.A0A383VU75"/>
<evidence type="ECO:0000313" key="18">
    <source>
        <dbReference type="EMBL" id="SZX77593.1"/>
    </source>
</evidence>
<evidence type="ECO:0000256" key="1">
    <source>
        <dbReference type="ARBA" id="ARBA00004141"/>
    </source>
</evidence>
<feature type="transmembrane region" description="Helical" evidence="15">
    <location>
        <begin position="12"/>
        <end position="33"/>
    </location>
</feature>
<sequence>MQKQQQKALSCSSNTAFYIVGLLAVFVYVNTLIGDFTFDDNFAVITNGDVTNNDNPVSGLFKHDFWGQDITSSQSHKSYRPVTILAFRITRQAWDAVQLLVPGINGMLPSAPQQQQQQQKQKQQSDTFGAKSPRPAGLHAFPFHVLSVALHALVSMLVLALVQHLFAKLEMAAGWAAGTSTSSSRELAAAGAEGPHSSSRKSSMIRRLLMWQNQPELWLRPVTWAGQAQALAAAVLFALHPAHTEAVAGVVGCAELICAAWSIPALLLYFMAVDGRYAAAAAMHHHHHQQQRDVSTAQAVGKHPSSKARPHRGKTAAAEAAVEADAAGAAGSDLLRLAVADGVQHWLLVLAAAGLAVLAALSKEIGITITGTMVLYDLLLAPHMLTATGSSSSSSSGAGSDKACQGSEQQQQQQHQRGACRKQMLRVLLLAAVTVGYIKLRSWVAVQQLVAIYRKQVENPIPFADSFTTRLLSTGFLHARYFGILLFPRHLSADWSFSCIPLVEQLSDPRNAATAALYLYFLYVGLAARPLLFLRQLWGVVSGAVLRRGAGGSAAMSGNGSSRGHVDGASSTTDATAATTAAGPAAAAAAVGCRLGHARWRLMVMVGLLVAPYFPASNVLFYVGTFIGERLLYFPSIGYCLLLADLLGWLLQLNSAAEPAAAANDMQQEQHQALQGSNFPEVAAKPLVPASADTDAANSRARDAATSSSRGNANRWSAGTMAAVLLVLAVCCGYAARTVLRNADWWDEERLFLAAERVCPNSAKVQQNCGVLQRRYANFSGAMQHFKRAQEIEPGYCEPSYWIALTRINQGEVLPGIAAMRASLGCKYTAAEALQTLNRLYVMMHENNPGDPMPMLEWAGVLASRDVLRVADGCATAEDAALMAALAGKSANYVSQALDVCTQGLEHWEAGGTPSDTLASLARDKYSSLNTTLLRQCVSMRRAVYKKLTTAEPKSQAAKKTLYKYISKVQQGQPGCRTLAGGGNAPLESPDESVRGPSSHQKLLHRFQSADPEDPWLQLEWGATLLALGGLASLRDAAMHLEVSSAIFNHIVQELQPDSGAANQAARSQSQQQKRQSARSKQLAGYTALDGKTKLTPIRALEAAMLPLEQFKAAAVNATSQDGRGLYCEMLKRLCHLRLQMVVLVQQLQHSASNGAADGSSGANGGGSGSSSGGVTAGLRQASSMKALLAAKATGRRCLVELSERRGCEQQAEEIRRLIGRGTD</sequence>
<evidence type="ECO:0000256" key="10">
    <source>
        <dbReference type="ARBA" id="ARBA00022824"/>
    </source>
</evidence>
<dbReference type="Pfam" id="PF08409">
    <property type="entry name" value="TMTC_DUF1736"/>
    <property type="match status" value="1"/>
</dbReference>
<feature type="compositionally biased region" description="Low complexity" evidence="14">
    <location>
        <begin position="113"/>
        <end position="124"/>
    </location>
</feature>
<dbReference type="Gene3D" id="1.25.40.10">
    <property type="entry name" value="Tetratricopeptide repeat domain"/>
    <property type="match status" value="1"/>
</dbReference>
<keyword evidence="9 13" id="KW-0802">TPR repeat</keyword>
<dbReference type="AlphaFoldDB" id="A0A383VU75"/>
<dbReference type="UniPathway" id="UPA00378"/>
<feature type="region of interest" description="Disordered" evidence="14">
    <location>
        <begin position="390"/>
        <end position="415"/>
    </location>
</feature>
<feature type="region of interest" description="Disordered" evidence="14">
    <location>
        <begin position="976"/>
        <end position="1001"/>
    </location>
</feature>
<keyword evidence="10" id="KW-0256">Endoplasmic reticulum</keyword>
<comment type="similarity">
    <text evidence="4">Belongs to the TMTC family.</text>
</comment>
<keyword evidence="8" id="KW-0677">Repeat</keyword>
<dbReference type="PROSITE" id="PS50005">
    <property type="entry name" value="TPR"/>
    <property type="match status" value="1"/>
</dbReference>
<feature type="transmembrane region" description="Helical" evidence="15">
    <location>
        <begin position="631"/>
        <end position="651"/>
    </location>
</feature>
<dbReference type="InterPro" id="IPR011990">
    <property type="entry name" value="TPR-like_helical_dom_sf"/>
</dbReference>
<feature type="domain" description="DUF1736" evidence="16">
    <location>
        <begin position="456"/>
        <end position="521"/>
    </location>
</feature>
<dbReference type="GO" id="GO:0005783">
    <property type="term" value="C:endoplasmic reticulum"/>
    <property type="evidence" value="ECO:0007669"/>
    <property type="project" value="UniProtKB-SubCell"/>
</dbReference>
<feature type="transmembrane region" description="Helical" evidence="15">
    <location>
        <begin position="246"/>
        <end position="270"/>
    </location>
</feature>
<feature type="region of interest" description="Disordered" evidence="14">
    <location>
        <begin position="288"/>
        <end position="320"/>
    </location>
</feature>
<feature type="transmembrane region" description="Helical" evidence="15">
    <location>
        <begin position="217"/>
        <end position="240"/>
    </location>
</feature>
<evidence type="ECO:0000313" key="17">
    <source>
        <dbReference type="EMBL" id="SZX68314.1"/>
    </source>
</evidence>
<gene>
    <name evidence="18" type="ORF">BQ4739_LOCUS17947</name>
    <name evidence="17" type="ORF">BQ4739_LOCUS8675</name>
</gene>
<evidence type="ECO:0000256" key="9">
    <source>
        <dbReference type="ARBA" id="ARBA00022803"/>
    </source>
</evidence>
<evidence type="ECO:0000256" key="2">
    <source>
        <dbReference type="ARBA" id="ARBA00004240"/>
    </source>
</evidence>
<name>A0A383VU75_TETOB</name>
<dbReference type="PANTHER" id="PTHR44227:SF3">
    <property type="entry name" value="PROTEIN O-MANNOSYL-TRANSFERASE TMTC4"/>
    <property type="match status" value="1"/>
</dbReference>
<evidence type="ECO:0000256" key="15">
    <source>
        <dbReference type="SAM" id="Phobius"/>
    </source>
</evidence>
<dbReference type="PANTHER" id="PTHR44227">
    <property type="match status" value="1"/>
</dbReference>
<feature type="region of interest" description="Disordered" evidence="14">
    <location>
        <begin position="693"/>
        <end position="713"/>
    </location>
</feature>
<evidence type="ECO:0000256" key="12">
    <source>
        <dbReference type="ARBA" id="ARBA00023136"/>
    </source>
</evidence>
<evidence type="ECO:0000256" key="7">
    <source>
        <dbReference type="ARBA" id="ARBA00022692"/>
    </source>
</evidence>
<keyword evidence="7 15" id="KW-0812">Transmembrane</keyword>
<dbReference type="GO" id="GO:0000030">
    <property type="term" value="F:mannosyltransferase activity"/>
    <property type="evidence" value="ECO:0007669"/>
    <property type="project" value="TreeGrafter"/>
</dbReference>
<protein>
    <recommendedName>
        <fullName evidence="5">dolichyl-phosphate-mannose--protein mannosyltransferase</fullName>
        <ecNumber evidence="5">2.4.1.109</ecNumber>
    </recommendedName>
</protein>
<comment type="pathway">
    <text evidence="3">Protein modification; protein glycosylation.</text>
</comment>
<keyword evidence="6" id="KW-0808">Transferase</keyword>
<dbReference type="EC" id="2.4.1.109" evidence="5"/>
<feature type="repeat" description="TPR" evidence="13">
    <location>
        <begin position="763"/>
        <end position="796"/>
    </location>
</feature>
<evidence type="ECO:0000256" key="4">
    <source>
        <dbReference type="ARBA" id="ARBA00007882"/>
    </source>
</evidence>
<feature type="compositionally biased region" description="Basic residues" evidence="14">
    <location>
        <begin position="304"/>
        <end position="314"/>
    </location>
</feature>
<feature type="compositionally biased region" description="Low complexity" evidence="14">
    <location>
        <begin position="693"/>
        <end position="710"/>
    </location>
</feature>
<reference evidence="17 19" key="1">
    <citation type="submission" date="2016-10" db="EMBL/GenBank/DDBJ databases">
        <authorList>
            <person name="Cai Z."/>
        </authorList>
    </citation>
    <scope>NUCLEOTIDE SEQUENCE [LARGE SCALE GENOMIC DNA]</scope>
</reference>
<accession>A0A383VU75</accession>
<evidence type="ECO:0000256" key="5">
    <source>
        <dbReference type="ARBA" id="ARBA00012839"/>
    </source>
</evidence>